<dbReference type="EMBL" id="CP093343">
    <property type="protein sequence ID" value="WOG84927.1"/>
    <property type="molecule type" value="Genomic_DNA"/>
</dbReference>
<sequence>MRSEGDDDLQYPQQRKDDRFEVRLGEYFNRGGEEMNLEITMTENSENLKTGPGVEGFEFRPKGS</sequence>
<dbReference type="InterPro" id="IPR025886">
    <property type="entry name" value="PP2-like"/>
</dbReference>
<reference evidence="1" key="2">
    <citation type="submission" date="2022-03" db="EMBL/GenBank/DDBJ databases">
        <title>Draft title - Genomic analysis of global carrot germplasm unveils the trajectory of domestication and the origin of high carotenoid orange carrot.</title>
        <authorList>
            <person name="Iorizzo M."/>
            <person name="Ellison S."/>
            <person name="Senalik D."/>
            <person name="Macko-Podgorni A."/>
            <person name="Grzebelus D."/>
            <person name="Bostan H."/>
            <person name="Rolling W."/>
            <person name="Curaba J."/>
            <person name="Simon P."/>
        </authorList>
    </citation>
    <scope>NUCLEOTIDE SEQUENCE</scope>
    <source>
        <tissue evidence="1">Leaf</tissue>
    </source>
</reference>
<protein>
    <submittedName>
        <fullName evidence="1">Uncharacterized protein</fullName>
    </submittedName>
</protein>
<organism evidence="1 2">
    <name type="scientific">Daucus carota subsp. sativus</name>
    <name type="common">Carrot</name>
    <dbReference type="NCBI Taxonomy" id="79200"/>
    <lineage>
        <taxon>Eukaryota</taxon>
        <taxon>Viridiplantae</taxon>
        <taxon>Streptophyta</taxon>
        <taxon>Embryophyta</taxon>
        <taxon>Tracheophyta</taxon>
        <taxon>Spermatophyta</taxon>
        <taxon>Magnoliopsida</taxon>
        <taxon>eudicotyledons</taxon>
        <taxon>Gunneridae</taxon>
        <taxon>Pentapetalae</taxon>
        <taxon>asterids</taxon>
        <taxon>campanulids</taxon>
        <taxon>Apiales</taxon>
        <taxon>Apiaceae</taxon>
        <taxon>Apioideae</taxon>
        <taxon>Scandiceae</taxon>
        <taxon>Daucinae</taxon>
        <taxon>Daucus</taxon>
        <taxon>Daucus sect. Daucus</taxon>
    </lineage>
</organism>
<gene>
    <name evidence="1" type="ORF">DCAR_0104112</name>
</gene>
<dbReference type="Proteomes" id="UP000077755">
    <property type="component" value="Chromosome 1"/>
</dbReference>
<dbReference type="AlphaFoldDB" id="A0AAF0W8A3"/>
<evidence type="ECO:0000313" key="2">
    <source>
        <dbReference type="Proteomes" id="UP000077755"/>
    </source>
</evidence>
<name>A0AAF0W8A3_DAUCS</name>
<accession>A0AAF0W8A3</accession>
<reference evidence="1" key="1">
    <citation type="journal article" date="2016" name="Nat. Genet.">
        <title>A high-quality carrot genome assembly provides new insights into carotenoid accumulation and asterid genome evolution.</title>
        <authorList>
            <person name="Iorizzo M."/>
            <person name="Ellison S."/>
            <person name="Senalik D."/>
            <person name="Zeng P."/>
            <person name="Satapoomin P."/>
            <person name="Huang J."/>
            <person name="Bowman M."/>
            <person name="Iovene M."/>
            <person name="Sanseverino W."/>
            <person name="Cavagnaro P."/>
            <person name="Yildiz M."/>
            <person name="Macko-Podgorni A."/>
            <person name="Moranska E."/>
            <person name="Grzebelus E."/>
            <person name="Grzebelus D."/>
            <person name="Ashrafi H."/>
            <person name="Zheng Z."/>
            <person name="Cheng S."/>
            <person name="Spooner D."/>
            <person name="Van Deynze A."/>
            <person name="Simon P."/>
        </authorList>
    </citation>
    <scope>NUCLEOTIDE SEQUENCE</scope>
    <source>
        <tissue evidence="1">Leaf</tissue>
    </source>
</reference>
<evidence type="ECO:0000313" key="1">
    <source>
        <dbReference type="EMBL" id="WOG84927.1"/>
    </source>
</evidence>
<dbReference type="Pfam" id="PF14299">
    <property type="entry name" value="PP2"/>
    <property type="match status" value="1"/>
</dbReference>
<keyword evidence="2" id="KW-1185">Reference proteome</keyword>
<proteinExistence type="predicted"/>